<proteinExistence type="predicted"/>
<sequence>MIQRKWYQGFLIYGFKMAKPTLRKGCVFLLVSGLYGTYEHGSYTAIFIFPSSVPIAFMSDIHRKIERERDVRVFKTTCLTQVLFHHSISYKYGEPLQSSKGDEYLNWLQFVLAISSASQGNCTNNSSMP</sequence>
<dbReference type="Proteomes" id="UP001374535">
    <property type="component" value="Chromosome 9"/>
</dbReference>
<keyword evidence="3" id="KW-1185">Reference proteome</keyword>
<dbReference type="EMBL" id="CP144692">
    <property type="protein sequence ID" value="WVY97212.1"/>
    <property type="molecule type" value="Genomic_DNA"/>
</dbReference>
<evidence type="ECO:0000256" key="1">
    <source>
        <dbReference type="SAM" id="Phobius"/>
    </source>
</evidence>
<keyword evidence="1" id="KW-1133">Transmembrane helix</keyword>
<name>A0AAQ3RLD5_VIGMU</name>
<accession>A0AAQ3RLD5</accession>
<keyword evidence="1" id="KW-0472">Membrane</keyword>
<evidence type="ECO:0000313" key="2">
    <source>
        <dbReference type="EMBL" id="WVY97212.1"/>
    </source>
</evidence>
<keyword evidence="1" id="KW-0812">Transmembrane</keyword>
<feature type="transmembrane region" description="Helical" evidence="1">
    <location>
        <begin position="21"/>
        <end position="38"/>
    </location>
</feature>
<dbReference type="AlphaFoldDB" id="A0AAQ3RLD5"/>
<gene>
    <name evidence="2" type="ORF">V8G54_029363</name>
</gene>
<protein>
    <submittedName>
        <fullName evidence="2">Uncharacterized protein</fullName>
    </submittedName>
</protein>
<reference evidence="2 3" key="1">
    <citation type="journal article" date="2023" name="Life. Sci Alliance">
        <title>Evolutionary insights into 3D genome organization and epigenetic landscape of Vigna mungo.</title>
        <authorList>
            <person name="Junaid A."/>
            <person name="Singh B."/>
            <person name="Bhatia S."/>
        </authorList>
    </citation>
    <scope>NUCLEOTIDE SEQUENCE [LARGE SCALE GENOMIC DNA]</scope>
    <source>
        <strain evidence="2">Urdbean</strain>
    </source>
</reference>
<organism evidence="2 3">
    <name type="scientific">Vigna mungo</name>
    <name type="common">Black gram</name>
    <name type="synonym">Phaseolus mungo</name>
    <dbReference type="NCBI Taxonomy" id="3915"/>
    <lineage>
        <taxon>Eukaryota</taxon>
        <taxon>Viridiplantae</taxon>
        <taxon>Streptophyta</taxon>
        <taxon>Embryophyta</taxon>
        <taxon>Tracheophyta</taxon>
        <taxon>Spermatophyta</taxon>
        <taxon>Magnoliopsida</taxon>
        <taxon>eudicotyledons</taxon>
        <taxon>Gunneridae</taxon>
        <taxon>Pentapetalae</taxon>
        <taxon>rosids</taxon>
        <taxon>fabids</taxon>
        <taxon>Fabales</taxon>
        <taxon>Fabaceae</taxon>
        <taxon>Papilionoideae</taxon>
        <taxon>50 kb inversion clade</taxon>
        <taxon>NPAAA clade</taxon>
        <taxon>indigoferoid/millettioid clade</taxon>
        <taxon>Phaseoleae</taxon>
        <taxon>Vigna</taxon>
    </lineage>
</organism>
<evidence type="ECO:0000313" key="3">
    <source>
        <dbReference type="Proteomes" id="UP001374535"/>
    </source>
</evidence>